<dbReference type="InterPro" id="IPR029062">
    <property type="entry name" value="Class_I_gatase-like"/>
</dbReference>
<evidence type="ECO:0000313" key="2">
    <source>
        <dbReference type="Proteomes" id="UP000664521"/>
    </source>
</evidence>
<comment type="caution">
    <text evidence="1">The sequence shown here is derived from an EMBL/GenBank/DDBJ whole genome shotgun (WGS) entry which is preliminary data.</text>
</comment>
<protein>
    <submittedName>
        <fullName evidence="1">Uncharacterized protein</fullName>
    </submittedName>
</protein>
<evidence type="ECO:0000313" key="1">
    <source>
        <dbReference type="EMBL" id="CAF9924004.1"/>
    </source>
</evidence>
<name>A0A8H3FG87_9LECA</name>
<dbReference type="AlphaFoldDB" id="A0A8H3FG87"/>
<keyword evidence="2" id="KW-1185">Reference proteome</keyword>
<dbReference type="Gene3D" id="3.40.50.880">
    <property type="match status" value="1"/>
</dbReference>
<organism evidence="1 2">
    <name type="scientific">Heterodermia speciosa</name>
    <dbReference type="NCBI Taxonomy" id="116794"/>
    <lineage>
        <taxon>Eukaryota</taxon>
        <taxon>Fungi</taxon>
        <taxon>Dikarya</taxon>
        <taxon>Ascomycota</taxon>
        <taxon>Pezizomycotina</taxon>
        <taxon>Lecanoromycetes</taxon>
        <taxon>OSLEUM clade</taxon>
        <taxon>Lecanoromycetidae</taxon>
        <taxon>Caliciales</taxon>
        <taxon>Physciaceae</taxon>
        <taxon>Heterodermia</taxon>
    </lineage>
</organism>
<gene>
    <name evidence="1" type="ORF">HETSPECPRED_005489</name>
</gene>
<dbReference type="EMBL" id="CAJPDS010000034">
    <property type="protein sequence ID" value="CAF9924004.1"/>
    <property type="molecule type" value="Genomic_DNA"/>
</dbReference>
<proteinExistence type="predicted"/>
<reference evidence="1" key="1">
    <citation type="submission" date="2021-03" db="EMBL/GenBank/DDBJ databases">
        <authorList>
            <person name="Tagirdzhanova G."/>
        </authorList>
    </citation>
    <scope>NUCLEOTIDE SEQUENCE</scope>
</reference>
<dbReference type="OrthoDB" id="6880011at2759"/>
<dbReference type="Proteomes" id="UP000664521">
    <property type="component" value="Unassembled WGS sequence"/>
</dbReference>
<accession>A0A8H3FG87</accession>
<sequence length="113" mass="12316">MAALKAAKDFLFVIGLKRQAIVADGESKTSGKGIQPNHYFEGLRSTMFDSVFPLVPPAKVLELVRLACDVECMNFGAKVVSDVVKSYSIVTADVAKPETFKKTINMVKSAIIY</sequence>